<dbReference type="NCBIfam" id="TIGR04409">
    <property type="entry name" value="LptC_YrbK"/>
    <property type="match status" value="1"/>
</dbReference>
<sequence length="182" mass="20544">MIKRIFIIAIASMTLFSCGSKTKTKREARMISLGEDTPDFTAFDIETLHTEDAVPQNKLKAKVQMRYKNGNERYPNGIDIVTYDTETGDESSHLIADSAIYTADSTMYTVYSNVVLQDYKKGQMLETDTLHFNKETGDIFTDDHVKITTEDEIVTGKGMRANQNNPEEYEILDIEGSVYVGD</sequence>
<dbReference type="Pfam" id="PF06835">
    <property type="entry name" value="LptC"/>
    <property type="match status" value="1"/>
</dbReference>
<dbReference type="EMBL" id="JABAIL010000001">
    <property type="protein sequence ID" value="NLR90060.1"/>
    <property type="molecule type" value="Genomic_DNA"/>
</dbReference>
<evidence type="ECO:0000256" key="2">
    <source>
        <dbReference type="ARBA" id="ARBA00022519"/>
    </source>
</evidence>
<organism evidence="6 7">
    <name type="scientific">Flammeovirga agarivorans</name>
    <dbReference type="NCBI Taxonomy" id="2726742"/>
    <lineage>
        <taxon>Bacteria</taxon>
        <taxon>Pseudomonadati</taxon>
        <taxon>Bacteroidota</taxon>
        <taxon>Cytophagia</taxon>
        <taxon>Cytophagales</taxon>
        <taxon>Flammeovirgaceae</taxon>
        <taxon>Flammeovirga</taxon>
    </lineage>
</organism>
<name>A0A7X8SGX9_9BACT</name>
<dbReference type="PROSITE" id="PS51257">
    <property type="entry name" value="PROKAR_LIPOPROTEIN"/>
    <property type="match status" value="1"/>
</dbReference>
<dbReference type="RefSeq" id="WP_168880738.1">
    <property type="nucleotide sequence ID" value="NZ_JABAIL010000001.1"/>
</dbReference>
<keyword evidence="1" id="KW-1003">Cell membrane</keyword>
<accession>A0A7X8SGX9</accession>
<dbReference type="PANTHER" id="PTHR37481">
    <property type="entry name" value="LIPOPOLYSACCHARIDE EXPORT SYSTEM PROTEIN LPTC"/>
    <property type="match status" value="1"/>
</dbReference>
<gene>
    <name evidence="6" type="primary">lptC</name>
    <name evidence="6" type="ORF">HGP29_02535</name>
</gene>
<dbReference type="GO" id="GO:0005886">
    <property type="term" value="C:plasma membrane"/>
    <property type="evidence" value="ECO:0007669"/>
    <property type="project" value="InterPro"/>
</dbReference>
<dbReference type="PANTHER" id="PTHR37481:SF1">
    <property type="entry name" value="LIPOPOLYSACCHARIDE EXPORT SYSTEM PROTEIN LPTC"/>
    <property type="match status" value="1"/>
</dbReference>
<reference evidence="6 7" key="1">
    <citation type="submission" date="2020-04" db="EMBL/GenBank/DDBJ databases">
        <title>Flammeovirga sp. SR4, a novel species isolated from seawater.</title>
        <authorList>
            <person name="Wang X."/>
        </authorList>
    </citation>
    <scope>NUCLEOTIDE SEQUENCE [LARGE SCALE GENOMIC DNA]</scope>
    <source>
        <strain evidence="6 7">SR4</strain>
    </source>
</reference>
<dbReference type="GO" id="GO:0030288">
    <property type="term" value="C:outer membrane-bounded periplasmic space"/>
    <property type="evidence" value="ECO:0007669"/>
    <property type="project" value="TreeGrafter"/>
</dbReference>
<dbReference type="InterPro" id="IPR010664">
    <property type="entry name" value="LipoPS_assembly_LptC-rel"/>
</dbReference>
<keyword evidence="5" id="KW-0472">Membrane</keyword>
<evidence type="ECO:0000256" key="3">
    <source>
        <dbReference type="ARBA" id="ARBA00022692"/>
    </source>
</evidence>
<evidence type="ECO:0000256" key="1">
    <source>
        <dbReference type="ARBA" id="ARBA00022475"/>
    </source>
</evidence>
<keyword evidence="2" id="KW-0997">Cell inner membrane</keyword>
<dbReference type="AlphaFoldDB" id="A0A7X8SGX9"/>
<evidence type="ECO:0000256" key="5">
    <source>
        <dbReference type="ARBA" id="ARBA00023136"/>
    </source>
</evidence>
<dbReference type="GO" id="GO:0015221">
    <property type="term" value="F:lipopolysaccharide transmembrane transporter activity"/>
    <property type="evidence" value="ECO:0007669"/>
    <property type="project" value="InterPro"/>
</dbReference>
<proteinExistence type="predicted"/>
<dbReference type="Proteomes" id="UP000585050">
    <property type="component" value="Unassembled WGS sequence"/>
</dbReference>
<keyword evidence="3" id="KW-0812">Transmembrane</keyword>
<comment type="caution">
    <text evidence="6">The sequence shown here is derived from an EMBL/GenBank/DDBJ whole genome shotgun (WGS) entry which is preliminary data.</text>
</comment>
<keyword evidence="7" id="KW-1185">Reference proteome</keyword>
<dbReference type="Gene3D" id="2.60.450.10">
    <property type="entry name" value="Lipopolysaccharide (LPS) transport protein A like domain"/>
    <property type="match status" value="1"/>
</dbReference>
<evidence type="ECO:0000313" key="6">
    <source>
        <dbReference type="EMBL" id="NLR90060.1"/>
    </source>
</evidence>
<protein>
    <submittedName>
        <fullName evidence="6">LPS export ABC transporter periplasmic protein LptC</fullName>
    </submittedName>
</protein>
<dbReference type="GO" id="GO:0017089">
    <property type="term" value="F:glycolipid transfer activity"/>
    <property type="evidence" value="ECO:0007669"/>
    <property type="project" value="TreeGrafter"/>
</dbReference>
<dbReference type="InterPro" id="IPR026265">
    <property type="entry name" value="LptC"/>
</dbReference>
<evidence type="ECO:0000313" key="7">
    <source>
        <dbReference type="Proteomes" id="UP000585050"/>
    </source>
</evidence>
<keyword evidence="4" id="KW-1133">Transmembrane helix</keyword>
<dbReference type="InterPro" id="IPR052363">
    <property type="entry name" value="LPS_export_LptC"/>
</dbReference>
<evidence type="ECO:0000256" key="4">
    <source>
        <dbReference type="ARBA" id="ARBA00022989"/>
    </source>
</evidence>